<dbReference type="RefSeq" id="WP_094604265.1">
    <property type="nucleotide sequence ID" value="NZ_CP155573.1"/>
</dbReference>
<keyword evidence="6 7" id="KW-0472">Membrane</keyword>
<dbReference type="PANTHER" id="PTHR43124:SF3">
    <property type="entry name" value="CHLORAMPHENICOL EFFLUX PUMP RV0191"/>
    <property type="match status" value="1"/>
</dbReference>
<dbReference type="CDD" id="cd17473">
    <property type="entry name" value="MFS_arabinose_efflux_permease_like"/>
    <property type="match status" value="1"/>
</dbReference>
<dbReference type="InterPro" id="IPR020846">
    <property type="entry name" value="MFS_dom"/>
</dbReference>
<dbReference type="Gene3D" id="1.20.1250.20">
    <property type="entry name" value="MFS general substrate transporter like domains"/>
    <property type="match status" value="1"/>
</dbReference>
<dbReference type="Proteomes" id="UP000216752">
    <property type="component" value="Chromosome"/>
</dbReference>
<organism evidence="9 10">
    <name type="scientific">Sporomusa silvacetica DSM 10669</name>
    <dbReference type="NCBI Taxonomy" id="1123289"/>
    <lineage>
        <taxon>Bacteria</taxon>
        <taxon>Bacillati</taxon>
        <taxon>Bacillota</taxon>
        <taxon>Negativicutes</taxon>
        <taxon>Selenomonadales</taxon>
        <taxon>Sporomusaceae</taxon>
        <taxon>Sporomusa</taxon>
    </lineage>
</organism>
<proteinExistence type="predicted"/>
<feature type="transmembrane region" description="Helical" evidence="7">
    <location>
        <begin position="38"/>
        <end position="60"/>
    </location>
</feature>
<evidence type="ECO:0000259" key="8">
    <source>
        <dbReference type="PROSITE" id="PS50850"/>
    </source>
</evidence>
<evidence type="ECO:0000256" key="5">
    <source>
        <dbReference type="ARBA" id="ARBA00022989"/>
    </source>
</evidence>
<keyword evidence="10" id="KW-1185">Reference proteome</keyword>
<feature type="transmembrane region" description="Helical" evidence="7">
    <location>
        <begin position="96"/>
        <end position="118"/>
    </location>
</feature>
<keyword evidence="4 7" id="KW-0812">Transmembrane</keyword>
<feature type="transmembrane region" description="Helical" evidence="7">
    <location>
        <begin position="234"/>
        <end position="255"/>
    </location>
</feature>
<feature type="transmembrane region" description="Helical" evidence="7">
    <location>
        <begin position="290"/>
        <end position="309"/>
    </location>
</feature>
<evidence type="ECO:0000256" key="4">
    <source>
        <dbReference type="ARBA" id="ARBA00022692"/>
    </source>
</evidence>
<comment type="subcellular location">
    <subcellularLocation>
        <location evidence="1">Cell membrane</location>
        <topology evidence="1">Multi-pass membrane protein</topology>
    </subcellularLocation>
</comment>
<dbReference type="EMBL" id="CP155573">
    <property type="protein sequence ID" value="XFO67511.1"/>
    <property type="molecule type" value="Genomic_DNA"/>
</dbReference>
<accession>A0ABZ3IP64</accession>
<dbReference type="Pfam" id="PF07690">
    <property type="entry name" value="MFS_1"/>
    <property type="match status" value="1"/>
</dbReference>
<feature type="transmembrane region" description="Helical" evidence="7">
    <location>
        <begin position="355"/>
        <end position="375"/>
    </location>
</feature>
<feature type="transmembrane region" description="Helical" evidence="7">
    <location>
        <begin position="130"/>
        <end position="149"/>
    </location>
</feature>
<evidence type="ECO:0000256" key="2">
    <source>
        <dbReference type="ARBA" id="ARBA00022448"/>
    </source>
</evidence>
<feature type="transmembrane region" description="Helical" evidence="7">
    <location>
        <begin position="267"/>
        <end position="284"/>
    </location>
</feature>
<keyword evidence="2" id="KW-0813">Transport</keyword>
<sequence length="394" mass="42055">MNRTLLKVVVLSVSIFVMGAMALSPALASIGAAFKEASPQTIMLLVTLPSITMVFGSLVFSKLSDYLSRRGLLTFGVALFLIGGLTPYFMNDLTMILVMRAILGLGVGLLFPLATVLITDFFEGNERGTVMGLQSVFMNIGGIVFPLLGGLLCATGWHNTFLTYLVGVVLFLFVYTYLPEPAKVVREEVKECKRVPLPGKVYFLESVYFIYCLLYFVFFIDIAIQIVGENLGNAASAGLAVTIFTMAGLVTGLVFGKIAQILKGMTIPVGWVITGLGMAIISGVYDFNLILVGCFVGGVGFTVVCPAFFTEVSVASPPSRVAFSISLACVLGGIGQFAAPFIFDAISGAFGQGPGRFPIWVSAIALVVGGVLLILQQYTQQAKITNLESPNTKF</sequence>
<feature type="transmembrane region" description="Helical" evidence="7">
    <location>
        <begin position="321"/>
        <end position="343"/>
    </location>
</feature>
<protein>
    <recommendedName>
        <fullName evidence="8">Major facilitator superfamily (MFS) profile domain-containing protein</fullName>
    </recommendedName>
</protein>
<name>A0ABZ3IP64_9FIRM</name>
<feature type="domain" description="Major facilitator superfamily (MFS) profile" evidence="8">
    <location>
        <begin position="5"/>
        <end position="381"/>
    </location>
</feature>
<dbReference type="PROSITE" id="PS50850">
    <property type="entry name" value="MFS"/>
    <property type="match status" value="1"/>
</dbReference>
<evidence type="ECO:0000256" key="3">
    <source>
        <dbReference type="ARBA" id="ARBA00022475"/>
    </source>
</evidence>
<dbReference type="PANTHER" id="PTHR43124">
    <property type="entry name" value="PURINE EFFLUX PUMP PBUE"/>
    <property type="match status" value="1"/>
</dbReference>
<reference evidence="9" key="1">
    <citation type="submission" date="2024-05" db="EMBL/GenBank/DDBJ databases">
        <title>Isolation and characterization of Sporomusa carbonis sp. nov., a carboxydotrophic hydrogenogen in the genus of Sporomusa isolated from a charcoal burning pile.</title>
        <authorList>
            <person name="Boeer T."/>
            <person name="Rosenbaum F."/>
            <person name="Eysell L."/>
            <person name="Mueller V."/>
            <person name="Daniel R."/>
            <person name="Poehlein A."/>
        </authorList>
    </citation>
    <scope>NUCLEOTIDE SEQUENCE [LARGE SCALE GENOMIC DNA]</scope>
    <source>
        <strain evidence="9">DSM 10669</strain>
    </source>
</reference>
<dbReference type="InterPro" id="IPR036259">
    <property type="entry name" value="MFS_trans_sf"/>
</dbReference>
<feature type="transmembrane region" description="Helical" evidence="7">
    <location>
        <begin position="161"/>
        <end position="178"/>
    </location>
</feature>
<feature type="transmembrane region" description="Helical" evidence="7">
    <location>
        <begin position="208"/>
        <end position="228"/>
    </location>
</feature>
<dbReference type="InterPro" id="IPR011701">
    <property type="entry name" value="MFS"/>
</dbReference>
<dbReference type="SUPFAM" id="SSF103473">
    <property type="entry name" value="MFS general substrate transporter"/>
    <property type="match status" value="1"/>
</dbReference>
<keyword evidence="3" id="KW-1003">Cell membrane</keyword>
<feature type="transmembrane region" description="Helical" evidence="7">
    <location>
        <begin position="72"/>
        <end position="90"/>
    </location>
</feature>
<evidence type="ECO:0000256" key="7">
    <source>
        <dbReference type="SAM" id="Phobius"/>
    </source>
</evidence>
<evidence type="ECO:0000313" key="9">
    <source>
        <dbReference type="EMBL" id="XFO67511.1"/>
    </source>
</evidence>
<evidence type="ECO:0000256" key="6">
    <source>
        <dbReference type="ARBA" id="ARBA00023136"/>
    </source>
</evidence>
<evidence type="ECO:0000256" key="1">
    <source>
        <dbReference type="ARBA" id="ARBA00004651"/>
    </source>
</evidence>
<gene>
    <name evidence="9" type="ORF">SPSIL_037100</name>
</gene>
<evidence type="ECO:0000313" key="10">
    <source>
        <dbReference type="Proteomes" id="UP000216752"/>
    </source>
</evidence>
<keyword evidence="5 7" id="KW-1133">Transmembrane helix</keyword>
<dbReference type="InterPro" id="IPR050189">
    <property type="entry name" value="MFS_Efflux_Transporters"/>
</dbReference>